<keyword evidence="1" id="KW-0732">Signal</keyword>
<accession>A0A564FYA6</accession>
<sequence length="70" mass="7350">MRIQGRLLALHVTPANARAAVATLADAAQEASGDSVDLAYVDQGYTGERAAKAAAVRRIANGRTLCRKVQ</sequence>
<feature type="chain" id="PRO_5021839677" description="Transposase IS4-like domain-containing protein" evidence="1">
    <location>
        <begin position="20"/>
        <end position="70"/>
    </location>
</feature>
<feature type="signal peptide" evidence="1">
    <location>
        <begin position="1"/>
        <end position="19"/>
    </location>
</feature>
<organism evidence="3 4">
    <name type="scientific">Methylobacterium dankookense</name>
    <dbReference type="NCBI Taxonomy" id="560405"/>
    <lineage>
        <taxon>Bacteria</taxon>
        <taxon>Pseudomonadati</taxon>
        <taxon>Pseudomonadota</taxon>
        <taxon>Alphaproteobacteria</taxon>
        <taxon>Hyphomicrobiales</taxon>
        <taxon>Methylobacteriaceae</taxon>
        <taxon>Methylobacterium</taxon>
    </lineage>
</organism>
<dbReference type="AlphaFoldDB" id="A0A564FYA6"/>
<evidence type="ECO:0000313" key="3">
    <source>
        <dbReference type="EMBL" id="VUF13169.1"/>
    </source>
</evidence>
<dbReference type="EMBL" id="BPQI01000152">
    <property type="protein sequence ID" value="GJD58488.1"/>
    <property type="molecule type" value="Genomic_DNA"/>
</dbReference>
<name>A0A564FYA6_9HYPH</name>
<evidence type="ECO:0000313" key="5">
    <source>
        <dbReference type="Proteomes" id="UP001055303"/>
    </source>
</evidence>
<dbReference type="Proteomes" id="UP000401717">
    <property type="component" value="Unassembled WGS sequence"/>
</dbReference>
<evidence type="ECO:0000313" key="2">
    <source>
        <dbReference type="EMBL" id="GJD58488.1"/>
    </source>
</evidence>
<keyword evidence="5" id="KW-1185">Reference proteome</keyword>
<evidence type="ECO:0008006" key="6">
    <source>
        <dbReference type="Google" id="ProtNLM"/>
    </source>
</evidence>
<protein>
    <recommendedName>
        <fullName evidence="6">Transposase IS4-like domain-containing protein</fullName>
    </recommendedName>
</protein>
<reference evidence="2" key="3">
    <citation type="submission" date="2021-08" db="EMBL/GenBank/DDBJ databases">
        <authorList>
            <person name="Tani A."/>
            <person name="Ola A."/>
            <person name="Ogura Y."/>
            <person name="Katsura K."/>
            <person name="Hayashi T."/>
        </authorList>
    </citation>
    <scope>NUCLEOTIDE SEQUENCE</scope>
    <source>
        <strain evidence="2">DSM 22415</strain>
    </source>
</reference>
<gene>
    <name evidence="2" type="ORF">IFDJLNFL_4409</name>
    <name evidence="3" type="ORF">MTDSW087_02868</name>
</gene>
<dbReference type="Proteomes" id="UP001055303">
    <property type="component" value="Unassembled WGS sequence"/>
</dbReference>
<reference evidence="2" key="2">
    <citation type="journal article" date="2021" name="Front. Microbiol.">
        <title>Comprehensive Comparative Genomics and Phenotyping of Methylobacterium Species.</title>
        <authorList>
            <person name="Alessa O."/>
            <person name="Ogura Y."/>
            <person name="Fujitani Y."/>
            <person name="Takami H."/>
            <person name="Hayashi T."/>
            <person name="Sahin N."/>
            <person name="Tani A."/>
        </authorList>
    </citation>
    <scope>NUCLEOTIDE SEQUENCE</scope>
    <source>
        <strain evidence="2">DSM 22415</strain>
    </source>
</reference>
<evidence type="ECO:0000313" key="4">
    <source>
        <dbReference type="Proteomes" id="UP000401717"/>
    </source>
</evidence>
<evidence type="ECO:0000256" key="1">
    <source>
        <dbReference type="SAM" id="SignalP"/>
    </source>
</evidence>
<proteinExistence type="predicted"/>
<dbReference type="EMBL" id="CABFVH010000017">
    <property type="protein sequence ID" value="VUF13169.1"/>
    <property type="molecule type" value="Genomic_DNA"/>
</dbReference>
<dbReference type="RefSeq" id="WP_210248288.1">
    <property type="nucleotide sequence ID" value="NZ_BPQI01000152.1"/>
</dbReference>
<reference evidence="3 4" key="1">
    <citation type="submission" date="2019-06" db="EMBL/GenBank/DDBJ databases">
        <authorList>
            <person name="Rodrigo-Torres L."/>
            <person name="Arahal R. D."/>
            <person name="Lucena T."/>
        </authorList>
    </citation>
    <scope>NUCLEOTIDE SEQUENCE [LARGE SCALE GENOMIC DNA]</scope>
    <source>
        <strain evidence="3 4">SW08-7</strain>
    </source>
</reference>